<dbReference type="EMBL" id="JAHRHJ020000005">
    <property type="protein sequence ID" value="KAH9316188.1"/>
    <property type="molecule type" value="Genomic_DNA"/>
</dbReference>
<dbReference type="InterPro" id="IPR002347">
    <property type="entry name" value="SDR_fam"/>
</dbReference>
<sequence length="289" mass="31711">FPPQKQDVQPGKEHGMEPKPRAVRPSYKPADKLKGKVALVTGGDSGIGRAVCYLFALEGATVAFTYVPVHEDKDASDTINMLREVKTNDAKEPMKIPVNVGFDDNCKKVIDQVVSAFGFIDILVNNAAEQHIVPNIEDLQPEQLERVFRTNIFSMFYMVRHAVKHMEEGSSIINSTSVTAYKGSPALLDYTATKGAIVAFTRGLSLQLVKRGIRVNEMNSDSIKIAGVAPGPIWTPLIPSSVPEEKHTEHFGEQVPMCRAGQPDEVAPSYVFLASEDSSYFTGQILHPN</sequence>
<evidence type="ECO:0000313" key="5">
    <source>
        <dbReference type="Proteomes" id="UP000824469"/>
    </source>
</evidence>
<feature type="non-terminal residue" evidence="4">
    <location>
        <position position="1"/>
    </location>
</feature>
<dbReference type="InterPro" id="IPR020904">
    <property type="entry name" value="Sc_DH/Rdtase_CS"/>
</dbReference>
<feature type="non-terminal residue" evidence="4">
    <location>
        <position position="289"/>
    </location>
</feature>
<dbReference type="PANTHER" id="PTHR48107:SF16">
    <property type="entry name" value="NADPH-DEPENDENT ALDEHYDE REDUCTASE 1, CHLOROPLASTIC"/>
    <property type="match status" value="1"/>
</dbReference>
<evidence type="ECO:0000256" key="2">
    <source>
        <dbReference type="ARBA" id="ARBA00023002"/>
    </source>
</evidence>
<feature type="compositionally biased region" description="Basic and acidic residues" evidence="3">
    <location>
        <begin position="10"/>
        <end position="20"/>
    </location>
</feature>
<dbReference type="Pfam" id="PF13561">
    <property type="entry name" value="adh_short_C2"/>
    <property type="match status" value="1"/>
</dbReference>
<dbReference type="OMA" id="AAYQMSQ"/>
<reference evidence="4 5" key="1">
    <citation type="journal article" date="2021" name="Nat. Plants">
        <title>The Taxus genome provides insights into paclitaxel biosynthesis.</title>
        <authorList>
            <person name="Xiong X."/>
            <person name="Gou J."/>
            <person name="Liao Q."/>
            <person name="Li Y."/>
            <person name="Zhou Q."/>
            <person name="Bi G."/>
            <person name="Li C."/>
            <person name="Du R."/>
            <person name="Wang X."/>
            <person name="Sun T."/>
            <person name="Guo L."/>
            <person name="Liang H."/>
            <person name="Lu P."/>
            <person name="Wu Y."/>
            <person name="Zhang Z."/>
            <person name="Ro D.K."/>
            <person name="Shang Y."/>
            <person name="Huang S."/>
            <person name="Yan J."/>
        </authorList>
    </citation>
    <scope>NUCLEOTIDE SEQUENCE [LARGE SCALE GENOMIC DNA]</scope>
    <source>
        <strain evidence="4">Ta-2019</strain>
    </source>
</reference>
<dbReference type="GO" id="GO:0016614">
    <property type="term" value="F:oxidoreductase activity, acting on CH-OH group of donors"/>
    <property type="evidence" value="ECO:0007669"/>
    <property type="project" value="UniProtKB-ARBA"/>
</dbReference>
<dbReference type="PROSITE" id="PS00061">
    <property type="entry name" value="ADH_SHORT"/>
    <property type="match status" value="1"/>
</dbReference>
<keyword evidence="5" id="KW-1185">Reference proteome</keyword>
<dbReference type="Proteomes" id="UP000824469">
    <property type="component" value="Unassembled WGS sequence"/>
</dbReference>
<keyword evidence="2" id="KW-0560">Oxidoreductase</keyword>
<evidence type="ECO:0000313" key="4">
    <source>
        <dbReference type="EMBL" id="KAH9316188.1"/>
    </source>
</evidence>
<evidence type="ECO:0000256" key="3">
    <source>
        <dbReference type="SAM" id="MobiDB-lite"/>
    </source>
</evidence>
<dbReference type="CDD" id="cd05355">
    <property type="entry name" value="SDR_c1"/>
    <property type="match status" value="1"/>
</dbReference>
<gene>
    <name evidence="4" type="ORF">KI387_024815</name>
</gene>
<dbReference type="PANTHER" id="PTHR48107">
    <property type="entry name" value="NADPH-DEPENDENT ALDEHYDE REDUCTASE-LIKE PROTEIN, CHLOROPLASTIC-RELATED"/>
    <property type="match status" value="1"/>
</dbReference>
<evidence type="ECO:0000256" key="1">
    <source>
        <dbReference type="ARBA" id="ARBA00006484"/>
    </source>
</evidence>
<dbReference type="PRINTS" id="PR00080">
    <property type="entry name" value="SDRFAMILY"/>
</dbReference>
<organism evidence="4 5">
    <name type="scientific">Taxus chinensis</name>
    <name type="common">Chinese yew</name>
    <name type="synonym">Taxus wallichiana var. chinensis</name>
    <dbReference type="NCBI Taxonomy" id="29808"/>
    <lineage>
        <taxon>Eukaryota</taxon>
        <taxon>Viridiplantae</taxon>
        <taxon>Streptophyta</taxon>
        <taxon>Embryophyta</taxon>
        <taxon>Tracheophyta</taxon>
        <taxon>Spermatophyta</taxon>
        <taxon>Pinopsida</taxon>
        <taxon>Pinidae</taxon>
        <taxon>Conifers II</taxon>
        <taxon>Cupressales</taxon>
        <taxon>Taxaceae</taxon>
        <taxon>Taxus</taxon>
    </lineage>
</organism>
<dbReference type="FunFam" id="3.40.50.720:FF:000084">
    <property type="entry name" value="Short-chain dehydrogenase reductase"/>
    <property type="match status" value="1"/>
</dbReference>
<evidence type="ECO:0008006" key="6">
    <source>
        <dbReference type="Google" id="ProtNLM"/>
    </source>
</evidence>
<dbReference type="PRINTS" id="PR00081">
    <property type="entry name" value="GDHRDH"/>
</dbReference>
<feature type="region of interest" description="Disordered" evidence="3">
    <location>
        <begin position="1"/>
        <end position="27"/>
    </location>
</feature>
<dbReference type="Gene3D" id="3.40.50.720">
    <property type="entry name" value="NAD(P)-binding Rossmann-like Domain"/>
    <property type="match status" value="1"/>
</dbReference>
<name>A0AA38L936_TAXCH</name>
<dbReference type="InterPro" id="IPR036291">
    <property type="entry name" value="NAD(P)-bd_dom_sf"/>
</dbReference>
<protein>
    <recommendedName>
        <fullName evidence="6">Glucose and ribitol dehydrogenase</fullName>
    </recommendedName>
</protein>
<dbReference type="AlphaFoldDB" id="A0AA38L936"/>
<proteinExistence type="inferred from homology"/>
<dbReference type="SUPFAM" id="SSF51735">
    <property type="entry name" value="NAD(P)-binding Rossmann-fold domains"/>
    <property type="match status" value="1"/>
</dbReference>
<accession>A0AA38L936</accession>
<comment type="caution">
    <text evidence="4">The sequence shown here is derived from an EMBL/GenBank/DDBJ whole genome shotgun (WGS) entry which is preliminary data.</text>
</comment>
<comment type="similarity">
    <text evidence="1">Belongs to the short-chain dehydrogenases/reductases (SDR) family.</text>
</comment>